<evidence type="ECO:0000313" key="1">
    <source>
        <dbReference type="EMBL" id="WTU75483.1"/>
    </source>
</evidence>
<dbReference type="AlphaFoldDB" id="A0AAU2JT80"/>
<accession>A0AAU2JT80</accession>
<sequence length="93" mass="9915">MSEAGKRTLRTVLQSALAIAVLLPATVDASGIPATLPWVATALAAAGVLTRVMAVPGVQALLPGWLRTEQPYDADRELRVLLARDPRDEENRA</sequence>
<protein>
    <submittedName>
        <fullName evidence="1">Uncharacterized protein</fullName>
    </submittedName>
</protein>
<organism evidence="1">
    <name type="scientific">Streptomyces sp. NBC_00049</name>
    <dbReference type="NCBI Taxonomy" id="2903617"/>
    <lineage>
        <taxon>Bacteria</taxon>
        <taxon>Bacillati</taxon>
        <taxon>Actinomycetota</taxon>
        <taxon>Actinomycetes</taxon>
        <taxon>Kitasatosporales</taxon>
        <taxon>Streptomycetaceae</taxon>
        <taxon>Streptomyces</taxon>
    </lineage>
</organism>
<name>A0AAU2JT80_9ACTN</name>
<gene>
    <name evidence="1" type="ORF">OG327_20370</name>
</gene>
<reference evidence="1" key="1">
    <citation type="submission" date="2022-10" db="EMBL/GenBank/DDBJ databases">
        <title>The complete genomes of actinobacterial strains from the NBC collection.</title>
        <authorList>
            <person name="Joergensen T.S."/>
            <person name="Alvarez Arevalo M."/>
            <person name="Sterndorff E.B."/>
            <person name="Faurdal D."/>
            <person name="Vuksanovic O."/>
            <person name="Mourched A.-S."/>
            <person name="Charusanti P."/>
            <person name="Shaw S."/>
            <person name="Blin K."/>
            <person name="Weber T."/>
        </authorList>
    </citation>
    <scope>NUCLEOTIDE SEQUENCE</scope>
    <source>
        <strain evidence="1">NBC_00049</strain>
    </source>
</reference>
<dbReference type="EMBL" id="CP108264">
    <property type="protein sequence ID" value="WTU75483.1"/>
    <property type="molecule type" value="Genomic_DNA"/>
</dbReference>
<proteinExistence type="predicted"/>